<evidence type="ECO:0000313" key="2">
    <source>
        <dbReference type="EMBL" id="CAE8710165.1"/>
    </source>
</evidence>
<feature type="compositionally biased region" description="Polar residues" evidence="1">
    <location>
        <begin position="390"/>
        <end position="399"/>
    </location>
</feature>
<feature type="region of interest" description="Disordered" evidence="1">
    <location>
        <begin position="187"/>
        <end position="423"/>
    </location>
</feature>
<comment type="caution">
    <text evidence="2">The sequence shown here is derived from an EMBL/GenBank/DDBJ whole genome shotgun (WGS) entry which is preliminary data.</text>
</comment>
<dbReference type="EMBL" id="CAJNNW010031951">
    <property type="protein sequence ID" value="CAE8710165.1"/>
    <property type="molecule type" value="Genomic_DNA"/>
</dbReference>
<feature type="compositionally biased region" description="Polar residues" evidence="1">
    <location>
        <begin position="158"/>
        <end position="174"/>
    </location>
</feature>
<accession>A0A813KRQ0</accession>
<reference evidence="2" key="1">
    <citation type="submission" date="2021-02" db="EMBL/GenBank/DDBJ databases">
        <authorList>
            <person name="Dougan E. K."/>
            <person name="Rhodes N."/>
            <person name="Thang M."/>
            <person name="Chan C."/>
        </authorList>
    </citation>
    <scope>NUCLEOTIDE SEQUENCE</scope>
</reference>
<feature type="region of interest" description="Disordered" evidence="1">
    <location>
        <begin position="21"/>
        <end position="74"/>
    </location>
</feature>
<evidence type="ECO:0000256" key="1">
    <source>
        <dbReference type="SAM" id="MobiDB-lite"/>
    </source>
</evidence>
<feature type="compositionally biased region" description="Pro residues" evidence="1">
    <location>
        <begin position="296"/>
        <end position="307"/>
    </location>
</feature>
<feature type="compositionally biased region" description="Pro residues" evidence="1">
    <location>
        <begin position="197"/>
        <end position="214"/>
    </location>
</feature>
<organism evidence="2 3">
    <name type="scientific">Polarella glacialis</name>
    <name type="common">Dinoflagellate</name>
    <dbReference type="NCBI Taxonomy" id="89957"/>
    <lineage>
        <taxon>Eukaryota</taxon>
        <taxon>Sar</taxon>
        <taxon>Alveolata</taxon>
        <taxon>Dinophyceae</taxon>
        <taxon>Suessiales</taxon>
        <taxon>Suessiaceae</taxon>
        <taxon>Polarella</taxon>
    </lineage>
</organism>
<dbReference type="AlphaFoldDB" id="A0A813KRQ0"/>
<feature type="region of interest" description="Disordered" evidence="1">
    <location>
        <begin position="437"/>
        <end position="510"/>
    </location>
</feature>
<feature type="region of interest" description="Disordered" evidence="1">
    <location>
        <begin position="141"/>
        <end position="174"/>
    </location>
</feature>
<proteinExistence type="predicted"/>
<feature type="compositionally biased region" description="Low complexity" evidence="1">
    <location>
        <begin position="48"/>
        <end position="72"/>
    </location>
</feature>
<name>A0A813KRQ0_POLGL</name>
<feature type="compositionally biased region" description="Low complexity" evidence="1">
    <location>
        <begin position="445"/>
        <end position="468"/>
    </location>
</feature>
<sequence>MGSAISGSKWKFGTGRHKKKVYPAGMASPSLQAAAQRPVPPPTPPQVSPRLHTSPSAGAGSAGRAPLRGGPADMATVKGLGLSIEDGQALAAMAMSRASYQEDRALVDASRLDELWLEKAANAAREGNWWQAVEGLANAMNKGQSRARPPGSRRGNVGSESTLRPDTGNGFETQQTCDLQDWMGDWLAPSMTGNEPPWRPPPQICRPTPPPTPRARPKPPEGPARLSLLQDSPLSHSKDLSLRTSQGGSSLRAAAVVAETEKHRRLSGSLTSLARRSRGQPLPDTPWKGRRKMLPAAPPLYPPPFPPAVDERPGMRCSTPTSKYRAPSGASISSTATLDRGRPLLSPSPGPRQREKRKLASPAGVEKLPQLHPTELRPQLQPLEQPRTWDPQSQSNAQEQALADERSRLAKDMSHGGKLGQIPGCRDLQAELALAVSDEQGCDVSSAEPGGDAGAGPRPRSAAQRSRGVQPDPPKPPACKDAGHDADLGAGGRPPAYQDAPVAAMKLSAA</sequence>
<dbReference type="Proteomes" id="UP000626109">
    <property type="component" value="Unassembled WGS sequence"/>
</dbReference>
<protein>
    <submittedName>
        <fullName evidence="2">Uncharacterized protein</fullName>
    </submittedName>
</protein>
<evidence type="ECO:0000313" key="3">
    <source>
        <dbReference type="Proteomes" id="UP000626109"/>
    </source>
</evidence>
<feature type="compositionally biased region" description="Pro residues" evidence="1">
    <location>
        <begin position="38"/>
        <end position="47"/>
    </location>
</feature>
<feature type="compositionally biased region" description="Basic and acidic residues" evidence="1">
    <location>
        <begin position="403"/>
        <end position="415"/>
    </location>
</feature>
<gene>
    <name evidence="2" type="ORF">PGLA2088_LOCUS35823</name>
</gene>